<reference evidence="3" key="1">
    <citation type="submission" date="2016-11" db="UniProtKB">
        <authorList>
            <consortium name="WormBaseParasite"/>
        </authorList>
    </citation>
    <scope>IDENTIFICATION</scope>
</reference>
<name>A0A1I8HQP9_9PLAT</name>
<proteinExistence type="predicted"/>
<dbReference type="Gene3D" id="2.60.40.10">
    <property type="entry name" value="Immunoglobulins"/>
    <property type="match status" value="1"/>
</dbReference>
<protein>
    <submittedName>
        <fullName evidence="3">Fibronectin type-III domain-containing protein</fullName>
    </submittedName>
</protein>
<dbReference type="Proteomes" id="UP000095280">
    <property type="component" value="Unplaced"/>
</dbReference>
<dbReference type="InterPro" id="IPR003961">
    <property type="entry name" value="FN3_dom"/>
</dbReference>
<sequence length="156" mass="16291">LSGIDASSAQYSSNETAISVTWQPSSTSGVSYQLTCKRVGSGEVSTVSSPTPNATCGSLQSGQAYELRVAVQKAGFNDVITRLSNQLTTLFPIDASSVSFTITETSIALTWAASITEGVLYRVTCRRVGTGNSTSLPPSKYLSASISSLQSGEAYN</sequence>
<evidence type="ECO:0000313" key="2">
    <source>
        <dbReference type="Proteomes" id="UP000095280"/>
    </source>
</evidence>
<dbReference type="CDD" id="cd00063">
    <property type="entry name" value="FN3"/>
    <property type="match status" value="1"/>
</dbReference>
<dbReference type="Pfam" id="PF00041">
    <property type="entry name" value="fn3"/>
    <property type="match status" value="1"/>
</dbReference>
<dbReference type="InterPro" id="IPR013783">
    <property type="entry name" value="Ig-like_fold"/>
</dbReference>
<organism evidence="2 3">
    <name type="scientific">Macrostomum lignano</name>
    <dbReference type="NCBI Taxonomy" id="282301"/>
    <lineage>
        <taxon>Eukaryota</taxon>
        <taxon>Metazoa</taxon>
        <taxon>Spiralia</taxon>
        <taxon>Lophotrochozoa</taxon>
        <taxon>Platyhelminthes</taxon>
        <taxon>Rhabditophora</taxon>
        <taxon>Macrostomorpha</taxon>
        <taxon>Macrostomida</taxon>
        <taxon>Macrostomidae</taxon>
        <taxon>Macrostomum</taxon>
    </lineage>
</organism>
<dbReference type="SUPFAM" id="SSF49265">
    <property type="entry name" value="Fibronectin type III"/>
    <property type="match status" value="1"/>
</dbReference>
<evidence type="ECO:0000313" key="3">
    <source>
        <dbReference type="WBParaSite" id="maker-uti_cns_0007376-snap-gene-0.5-mRNA-1"/>
    </source>
</evidence>
<feature type="domain" description="Fibronectin type-III" evidence="1">
    <location>
        <begin position="12"/>
        <end position="75"/>
    </location>
</feature>
<dbReference type="AlphaFoldDB" id="A0A1I8HQP9"/>
<dbReference type="WBParaSite" id="maker-uti_cns_0007376-snap-gene-0.5-mRNA-1">
    <property type="protein sequence ID" value="maker-uti_cns_0007376-snap-gene-0.5-mRNA-1"/>
    <property type="gene ID" value="maker-uti_cns_0007376-snap-gene-0.5"/>
</dbReference>
<accession>A0A1I8HQP9</accession>
<keyword evidence="2" id="KW-1185">Reference proteome</keyword>
<evidence type="ECO:0000259" key="1">
    <source>
        <dbReference type="Pfam" id="PF00041"/>
    </source>
</evidence>
<dbReference type="InterPro" id="IPR036116">
    <property type="entry name" value="FN3_sf"/>
</dbReference>